<dbReference type="AlphaFoldDB" id="A0A1G7I3I4"/>
<dbReference type="SUPFAM" id="SSF51338">
    <property type="entry name" value="Composite domain of metallo-dependent hydrolases"/>
    <property type="match status" value="1"/>
</dbReference>
<dbReference type="SUPFAM" id="SSF51556">
    <property type="entry name" value="Metallo-dependent hydrolases"/>
    <property type="match status" value="1"/>
</dbReference>
<feature type="binding site" evidence="6">
    <location>
        <begin position="61"/>
        <end position="63"/>
    </location>
    <ligand>
        <name>substrate</name>
    </ligand>
</feature>
<dbReference type="PANTHER" id="PTHR43668">
    <property type="entry name" value="ALLANTOINASE"/>
    <property type="match status" value="1"/>
</dbReference>
<feature type="binding site" evidence="6">
    <location>
        <position position="153"/>
    </location>
    <ligand>
        <name>Zn(2+)</name>
        <dbReference type="ChEBI" id="CHEBI:29105"/>
        <label>2</label>
    </ligand>
</feature>
<dbReference type="InterPro" id="IPR024403">
    <property type="entry name" value="DHOase_cat"/>
</dbReference>
<dbReference type="OrthoDB" id="9803027at2"/>
<evidence type="ECO:0000256" key="4">
    <source>
        <dbReference type="ARBA" id="ARBA00022801"/>
    </source>
</evidence>
<sequence>MTLLITNAKPYGEQAVDILVEDGVITEIGTDLVSDDAGVDTEVLDAGGHVLLPGLVDLHVHLREPGGEESETIETGVHAAALGGFTAVFAMPNTDPVQDTAVVVEHVRRRGAEIGLCDVHPVGAVTVGRKGTQLAELGTMANSGAQVRMFSDDGSCVNDPLIMRRALEYASALDVVIAQHAEDHRLTEGAQAHEGAVAARLGLAGWPATAEETIVFRDCALAREAGADLHVCHVSSVHTVAVLRNAKAQGIRVTAEVTPHHLLLTDGRLTGYDPVNKVNPPLRTGTDTQAMREALAEGVIDVVATDHAPHAAQYKDAEWAAARPGMLGLQTALSVVVHTMVEPGLLDWRGVARVLSEKPAEIGRLPDQGRPIAVGEPGTFCLVDPDAQWTVRGAGLASKAANTPYEGMRLPGAVVATVLRGRVTARDGKVAV</sequence>
<keyword evidence="9" id="KW-1185">Reference proteome</keyword>
<evidence type="ECO:0000313" key="9">
    <source>
        <dbReference type="Proteomes" id="UP000198967"/>
    </source>
</evidence>
<dbReference type="EMBL" id="FNBE01000003">
    <property type="protein sequence ID" value="SDF06909.1"/>
    <property type="molecule type" value="Genomic_DNA"/>
</dbReference>
<dbReference type="NCBIfam" id="NF006836">
    <property type="entry name" value="PRK09357.1-1"/>
    <property type="match status" value="1"/>
</dbReference>
<dbReference type="InterPro" id="IPR050138">
    <property type="entry name" value="DHOase/Allantoinase_Hydrolase"/>
</dbReference>
<dbReference type="Gene3D" id="2.30.40.10">
    <property type="entry name" value="Urease, subunit C, domain 1"/>
    <property type="match status" value="1"/>
</dbReference>
<name>A0A1G7I3I4_PSEOR</name>
<feature type="binding site" evidence="6">
    <location>
        <position position="279"/>
    </location>
    <ligand>
        <name>substrate</name>
    </ligand>
</feature>
<dbReference type="Pfam" id="PF12890">
    <property type="entry name" value="DHOase"/>
    <property type="match status" value="1"/>
</dbReference>
<evidence type="ECO:0000256" key="6">
    <source>
        <dbReference type="HAMAP-Rule" id="MF_00220"/>
    </source>
</evidence>
<evidence type="ECO:0000256" key="5">
    <source>
        <dbReference type="ARBA" id="ARBA00022975"/>
    </source>
</evidence>
<keyword evidence="4 6" id="KW-0378">Hydrolase</keyword>
<dbReference type="HAMAP" id="MF_00220_B">
    <property type="entry name" value="PyrC_classI_B"/>
    <property type="match status" value="1"/>
</dbReference>
<keyword evidence="5 6" id="KW-0665">Pyrimidine biosynthesis</keyword>
<feature type="binding site" evidence="6">
    <location>
        <position position="61"/>
    </location>
    <ligand>
        <name>Zn(2+)</name>
        <dbReference type="ChEBI" id="CHEBI:29105"/>
        <label>1</label>
    </ligand>
</feature>
<dbReference type="InterPro" id="IPR011059">
    <property type="entry name" value="Metal-dep_hydrolase_composite"/>
</dbReference>
<dbReference type="STRING" id="366584.SAMN05216377_103190"/>
<dbReference type="NCBIfam" id="TIGR00857">
    <property type="entry name" value="pyrC_multi"/>
    <property type="match status" value="1"/>
</dbReference>
<comment type="cofactor">
    <cofactor evidence="6">
        <name>Zn(2+)</name>
        <dbReference type="ChEBI" id="CHEBI:29105"/>
    </cofactor>
    <text evidence="6">Binds 2 Zn(2+) ions per subunit.</text>
</comment>
<dbReference type="Proteomes" id="UP000198967">
    <property type="component" value="Unassembled WGS sequence"/>
</dbReference>
<dbReference type="EC" id="3.5.2.3" evidence="6"/>
<comment type="catalytic activity">
    <reaction evidence="6">
        <text>(S)-dihydroorotate + H2O = N-carbamoyl-L-aspartate + H(+)</text>
        <dbReference type="Rhea" id="RHEA:24296"/>
        <dbReference type="ChEBI" id="CHEBI:15377"/>
        <dbReference type="ChEBI" id="CHEBI:15378"/>
        <dbReference type="ChEBI" id="CHEBI:30864"/>
        <dbReference type="ChEBI" id="CHEBI:32814"/>
        <dbReference type="EC" id="3.5.2.3"/>
    </reaction>
</comment>
<dbReference type="CDD" id="cd01317">
    <property type="entry name" value="DHOase_IIa"/>
    <property type="match status" value="1"/>
</dbReference>
<dbReference type="GO" id="GO:0006145">
    <property type="term" value="P:purine nucleobase catabolic process"/>
    <property type="evidence" value="ECO:0007669"/>
    <property type="project" value="TreeGrafter"/>
</dbReference>
<dbReference type="InterPro" id="IPR002195">
    <property type="entry name" value="Dihydroorotase_CS"/>
</dbReference>
<organism evidence="8 9">
    <name type="scientific">Pseudonocardia oroxyli</name>
    <dbReference type="NCBI Taxonomy" id="366584"/>
    <lineage>
        <taxon>Bacteria</taxon>
        <taxon>Bacillati</taxon>
        <taxon>Actinomycetota</taxon>
        <taxon>Actinomycetes</taxon>
        <taxon>Pseudonocardiales</taxon>
        <taxon>Pseudonocardiaceae</taxon>
        <taxon>Pseudonocardia</taxon>
    </lineage>
</organism>
<feature type="active site" evidence="6">
    <location>
        <position position="306"/>
    </location>
</feature>
<comment type="function">
    <text evidence="1 6">Catalyzes the reversible cyclization of carbamoyl aspartate to dihydroorotate.</text>
</comment>
<dbReference type="GO" id="GO:0004151">
    <property type="term" value="F:dihydroorotase activity"/>
    <property type="evidence" value="ECO:0007669"/>
    <property type="project" value="UniProtKB-UniRule"/>
</dbReference>
<comment type="pathway">
    <text evidence="6">Pyrimidine metabolism; UMP biosynthesis via de novo pathway; (S)-dihydroorotate from bicarbonate: step 3/3.</text>
</comment>
<evidence type="ECO:0000256" key="2">
    <source>
        <dbReference type="ARBA" id="ARBA00010286"/>
    </source>
</evidence>
<dbReference type="GO" id="GO:0044205">
    <property type="term" value="P:'de novo' UMP biosynthetic process"/>
    <property type="evidence" value="ECO:0007669"/>
    <property type="project" value="UniProtKB-UniRule"/>
</dbReference>
<dbReference type="GO" id="GO:0008270">
    <property type="term" value="F:zinc ion binding"/>
    <property type="evidence" value="ECO:0007669"/>
    <property type="project" value="UniProtKB-UniRule"/>
</dbReference>
<keyword evidence="6" id="KW-0862">Zinc</keyword>
<feature type="binding site" evidence="6">
    <location>
        <begin position="324"/>
        <end position="325"/>
    </location>
    <ligand>
        <name>substrate</name>
    </ligand>
</feature>
<evidence type="ECO:0000313" key="8">
    <source>
        <dbReference type="EMBL" id="SDF06909.1"/>
    </source>
</evidence>
<evidence type="ECO:0000259" key="7">
    <source>
        <dbReference type="Pfam" id="PF12890"/>
    </source>
</evidence>
<reference evidence="8 9" key="1">
    <citation type="submission" date="2016-10" db="EMBL/GenBank/DDBJ databases">
        <authorList>
            <person name="de Groot N.N."/>
        </authorList>
    </citation>
    <scope>NUCLEOTIDE SEQUENCE [LARGE SCALE GENOMIC DNA]</scope>
    <source>
        <strain evidence="8 9">CGMCC 4.3143</strain>
    </source>
</reference>
<accession>A0A1G7I3I4</accession>
<feature type="binding site" evidence="6">
    <location>
        <position position="93"/>
    </location>
    <ligand>
        <name>substrate</name>
    </ligand>
</feature>
<evidence type="ECO:0000256" key="1">
    <source>
        <dbReference type="ARBA" id="ARBA00002368"/>
    </source>
</evidence>
<dbReference type="PROSITE" id="PS00483">
    <property type="entry name" value="DIHYDROOROTASE_2"/>
    <property type="match status" value="1"/>
</dbReference>
<feature type="binding site" evidence="6">
    <location>
        <position position="310"/>
    </location>
    <ligand>
        <name>substrate</name>
    </ligand>
</feature>
<protein>
    <recommendedName>
        <fullName evidence="6">Dihydroorotase</fullName>
        <shortName evidence="6">DHOase</shortName>
        <ecNumber evidence="6">3.5.2.3</ecNumber>
    </recommendedName>
</protein>
<dbReference type="InterPro" id="IPR032466">
    <property type="entry name" value="Metal_Hydrolase"/>
</dbReference>
<dbReference type="PROSITE" id="PS00482">
    <property type="entry name" value="DIHYDROOROTASE_1"/>
    <property type="match status" value="1"/>
</dbReference>
<dbReference type="RefSeq" id="WP_093077959.1">
    <property type="nucleotide sequence ID" value="NZ_FNBE01000003.1"/>
</dbReference>
<keyword evidence="3 6" id="KW-0479">Metal-binding</keyword>
<feature type="binding site" evidence="6">
    <location>
        <position position="180"/>
    </location>
    <ligand>
        <name>Zn(2+)</name>
        <dbReference type="ChEBI" id="CHEBI:29105"/>
        <label>2</label>
    </ligand>
</feature>
<feature type="binding site" evidence="6">
    <location>
        <position position="233"/>
    </location>
    <ligand>
        <name>Zn(2+)</name>
        <dbReference type="ChEBI" id="CHEBI:29105"/>
        <label>2</label>
    </ligand>
</feature>
<dbReference type="GO" id="GO:0005737">
    <property type="term" value="C:cytoplasm"/>
    <property type="evidence" value="ECO:0007669"/>
    <property type="project" value="TreeGrafter"/>
</dbReference>
<feature type="binding site" evidence="6">
    <location>
        <position position="306"/>
    </location>
    <ligand>
        <name>Zn(2+)</name>
        <dbReference type="ChEBI" id="CHEBI:29105"/>
        <label>1</label>
    </ligand>
</feature>
<dbReference type="Gene3D" id="3.20.20.140">
    <property type="entry name" value="Metal-dependent hydrolases"/>
    <property type="match status" value="1"/>
</dbReference>
<feature type="binding site" evidence="6">
    <location>
        <position position="59"/>
    </location>
    <ligand>
        <name>Zn(2+)</name>
        <dbReference type="ChEBI" id="CHEBI:29105"/>
        <label>1</label>
    </ligand>
</feature>
<dbReference type="UniPathway" id="UPA00070">
    <property type="reaction ID" value="UER00117"/>
</dbReference>
<proteinExistence type="inferred from homology"/>
<evidence type="ECO:0000256" key="3">
    <source>
        <dbReference type="ARBA" id="ARBA00022723"/>
    </source>
</evidence>
<feature type="domain" description="Dihydroorotase catalytic" evidence="7">
    <location>
        <begin position="48"/>
        <end position="236"/>
    </location>
</feature>
<dbReference type="PANTHER" id="PTHR43668:SF2">
    <property type="entry name" value="ALLANTOINASE"/>
    <property type="match status" value="1"/>
</dbReference>
<gene>
    <name evidence="6" type="primary">pyrC</name>
    <name evidence="8" type="ORF">SAMN05216377_103190</name>
</gene>
<dbReference type="InterPro" id="IPR004722">
    <property type="entry name" value="DHOase"/>
</dbReference>
<feature type="binding site" evidence="6">
    <location>
        <position position="153"/>
    </location>
    <ligand>
        <name>Zn(2+)</name>
        <dbReference type="ChEBI" id="CHEBI:29105"/>
        <label>1</label>
    </ligand>
</feature>
<comment type="similarity">
    <text evidence="2 6">Belongs to the metallo-dependent hydrolases superfamily. DHOase family. Class I DHOase subfamily.</text>
</comment>
<dbReference type="GO" id="GO:0004038">
    <property type="term" value="F:allantoinase activity"/>
    <property type="evidence" value="ECO:0007669"/>
    <property type="project" value="TreeGrafter"/>
</dbReference>